<evidence type="ECO:0000256" key="1">
    <source>
        <dbReference type="ARBA" id="ARBA00022723"/>
    </source>
</evidence>
<organism evidence="5">
    <name type="scientific">Apis mellifera</name>
    <name type="common">Honeybee</name>
    <dbReference type="NCBI Taxonomy" id="7460"/>
    <lineage>
        <taxon>Eukaryota</taxon>
        <taxon>Metazoa</taxon>
        <taxon>Ecdysozoa</taxon>
        <taxon>Arthropoda</taxon>
        <taxon>Hexapoda</taxon>
        <taxon>Insecta</taxon>
        <taxon>Pterygota</taxon>
        <taxon>Neoptera</taxon>
        <taxon>Endopterygota</taxon>
        <taxon>Hymenoptera</taxon>
        <taxon>Apocrita</taxon>
        <taxon>Aculeata</taxon>
        <taxon>Apoidea</taxon>
        <taxon>Anthophila</taxon>
        <taxon>Apidae</taxon>
        <taxon>Apis</taxon>
    </lineage>
</organism>
<keyword evidence="3" id="KW-0862">Zinc</keyword>
<accession>A0A8B8H078</accession>
<feature type="domain" description="CHHC U11-48K-type" evidence="4">
    <location>
        <begin position="7"/>
        <end position="34"/>
    </location>
</feature>
<accession>A0A7M7L914</accession>
<evidence type="ECO:0000313" key="7">
    <source>
        <dbReference type="RefSeq" id="XP_026296507.1"/>
    </source>
</evidence>
<keyword evidence="6" id="KW-1185">Reference proteome</keyword>
<dbReference type="KEGG" id="ame:413757"/>
<dbReference type="InterPro" id="IPR036236">
    <property type="entry name" value="Znf_C2H2_sf"/>
</dbReference>
<protein>
    <submittedName>
        <fullName evidence="7 8">Uncharacterized protein MAL13P1.304 isoform X1</fullName>
    </submittedName>
</protein>
<dbReference type="RefSeq" id="XP_026296509.1">
    <property type="nucleotide sequence ID" value="XM_026440724.1"/>
</dbReference>
<dbReference type="EnsemblMetazoa" id="XM_026440722">
    <property type="protein sequence ID" value="XP_026296507"/>
    <property type="gene ID" value="LOC413757"/>
</dbReference>
<reference evidence="5" key="1">
    <citation type="submission" date="2021-01" db="UniProtKB">
        <authorList>
            <consortium name="EnsemblMetazoa"/>
        </authorList>
    </citation>
    <scope>IDENTIFICATION</scope>
    <source>
        <strain evidence="5">DH4</strain>
    </source>
</reference>
<proteinExistence type="predicted"/>
<dbReference type="Proteomes" id="UP000005203">
    <property type="component" value="Linkage group LG5"/>
</dbReference>
<dbReference type="SUPFAM" id="SSF57667">
    <property type="entry name" value="beta-beta-alpha zinc fingers"/>
    <property type="match status" value="1"/>
</dbReference>
<reference evidence="7 8" key="2">
    <citation type="submission" date="2025-04" db="UniProtKB">
        <authorList>
            <consortium name="RefSeq"/>
        </authorList>
    </citation>
    <scope>IDENTIFICATION</scope>
    <source>
        <strain evidence="7 8">DH4</strain>
        <tissue evidence="7 8">Whole body</tissue>
    </source>
</reference>
<keyword evidence="2" id="KW-0863">Zinc-finger</keyword>
<sequence>MNDFEAYVTCPYNKSHRILKSRFQIHLTKCSKQYEKCTKDTKINCEFNSSHLLEPEEYEHHLSMCPSRANVICEQYVLGQDEQDIGIISLEDACNVQPNISNEDWSGNNPTYNPVKQTEDKNIIRLPIAMSKSEKKEFRQLERDRILFLENNSNISNNDSKISIIKQKTDFDEPLKAPKQLSKAILCNQDLTNYLISKLSSKLNKVSVDIDNNYSSSRKENLISKNISDEEEKENISKEENNVAASFQTSFQNISKINKISVEINNNSSKKENLILKSIFDEEKKNVFEEKNNVVTLSQNISKLNRISMNIDSSLSKKENLILKNISDEEEKENVSEEESNIAVSSQNISKIKKNILEVKTDFKTKVCISRKNNSEMQTNYGKNNNLQLNLHKQNKIESQNNIHLKSRIAANIFTEGMKISTGRGFTIAYNSFLNKIKLEDNGNSYIYGYDED</sequence>
<dbReference type="InterPro" id="IPR022776">
    <property type="entry name" value="TRM13/UPF0224_CHHC_Znf_dom"/>
</dbReference>
<gene>
    <name evidence="7 8" type="primary">LOC413757</name>
</gene>
<dbReference type="AlphaFoldDB" id="A0A7M7L4K9"/>
<evidence type="ECO:0000256" key="2">
    <source>
        <dbReference type="ARBA" id="ARBA00022771"/>
    </source>
</evidence>
<evidence type="ECO:0000256" key="3">
    <source>
        <dbReference type="ARBA" id="ARBA00022833"/>
    </source>
</evidence>
<evidence type="ECO:0000313" key="5">
    <source>
        <dbReference type="EnsemblMetazoa" id="XP_026296509"/>
    </source>
</evidence>
<dbReference type="GO" id="GO:0008270">
    <property type="term" value="F:zinc ion binding"/>
    <property type="evidence" value="ECO:0007669"/>
    <property type="project" value="UniProtKB-KW"/>
</dbReference>
<feature type="domain" description="CHHC U11-48K-type" evidence="4">
    <location>
        <begin position="42"/>
        <end position="69"/>
    </location>
</feature>
<dbReference type="GeneID" id="413757"/>
<dbReference type="Pfam" id="PF05253">
    <property type="entry name" value="zf-U11-48K"/>
    <property type="match status" value="1"/>
</dbReference>
<dbReference type="PROSITE" id="PS51800">
    <property type="entry name" value="ZF_CHHC_U11_48K"/>
    <property type="match status" value="2"/>
</dbReference>
<evidence type="ECO:0000313" key="6">
    <source>
        <dbReference type="Proteomes" id="UP000005203"/>
    </source>
</evidence>
<dbReference type="RefSeq" id="XP_026296507.1">
    <property type="nucleotide sequence ID" value="XM_026440722.1"/>
</dbReference>
<accession>A0A7M7L4K9</accession>
<name>A0A7M7L4K9_APIME</name>
<accession>A0A8B8GXT1</accession>
<evidence type="ECO:0000259" key="4">
    <source>
        <dbReference type="PROSITE" id="PS51800"/>
    </source>
</evidence>
<dbReference type="EnsemblMetazoa" id="XM_026440724">
    <property type="protein sequence ID" value="XP_026296509"/>
    <property type="gene ID" value="LOC413757"/>
</dbReference>
<keyword evidence="1" id="KW-0479">Metal-binding</keyword>
<dbReference type="OrthoDB" id="5839404at2759"/>
<evidence type="ECO:0000313" key="8">
    <source>
        <dbReference type="RefSeq" id="XP_026296509.1"/>
    </source>
</evidence>